<keyword evidence="4" id="KW-1185">Reference proteome</keyword>
<feature type="region of interest" description="Disordered" evidence="1">
    <location>
        <begin position="293"/>
        <end position="325"/>
    </location>
</feature>
<dbReference type="NCBIfam" id="NF033516">
    <property type="entry name" value="transpos_IS3"/>
    <property type="match status" value="1"/>
</dbReference>
<protein>
    <submittedName>
        <fullName evidence="3">Integrase</fullName>
    </submittedName>
</protein>
<dbReference type="AlphaFoldDB" id="A0A059XPC7"/>
<evidence type="ECO:0000256" key="1">
    <source>
        <dbReference type="SAM" id="MobiDB-lite"/>
    </source>
</evidence>
<dbReference type="EMBL" id="CP007243">
    <property type="protein sequence ID" value="AIA30419.1"/>
    <property type="molecule type" value="Genomic_DNA"/>
</dbReference>
<evidence type="ECO:0000313" key="3">
    <source>
        <dbReference type="EMBL" id="AIA30419.1"/>
    </source>
</evidence>
<dbReference type="InterPro" id="IPR012337">
    <property type="entry name" value="RNaseH-like_sf"/>
</dbReference>
<name>A0A059XPC7_9BACT</name>
<accession>A0A059XPC7</accession>
<sequence length="325" mass="37925">MTHLKEKAKFPIKKSLAVLNLPDRTYHRWTRLSGKKPRPEGLVPKGHWILPEEREKIVAFKRQNPTVGGVRLAYMMLDQGVVAVSSSTVCRVLREAGLSSRWTLPEGRKASRHGFQQPKSPHEQWHTDIAYINLRGTHYFFISVLDGYSRAIVFWDLCLSMTTADVELVIQRALETLPQGMAKPRIISDNGPQYLSTEFRSYLRDQEVVHSRIRVGHPPSNGKIERFHQTLKSECVRTQALGGFEEAKKIIETYVHEYNHERLHWALNYLTPADYLKGEDNIKQRLERRKDALEKARKDRRQRQALLRQETRSADRRKPEKCHFR</sequence>
<dbReference type="Pfam" id="PF13683">
    <property type="entry name" value="rve_3"/>
    <property type="match status" value="1"/>
</dbReference>
<dbReference type="InterPro" id="IPR050900">
    <property type="entry name" value="Transposase_IS3/IS150/IS904"/>
</dbReference>
<gene>
    <name evidence="3" type="ORF">Y981_05485</name>
</gene>
<dbReference type="KEGG" id="lfp:Y981_05485"/>
<dbReference type="GO" id="GO:0003676">
    <property type="term" value="F:nucleic acid binding"/>
    <property type="evidence" value="ECO:0007669"/>
    <property type="project" value="InterPro"/>
</dbReference>
<dbReference type="PROSITE" id="PS50994">
    <property type="entry name" value="INTEGRASE"/>
    <property type="match status" value="1"/>
</dbReference>
<dbReference type="InterPro" id="IPR036397">
    <property type="entry name" value="RNaseH_sf"/>
</dbReference>
<feature type="compositionally biased region" description="Basic and acidic residues" evidence="1">
    <location>
        <begin position="309"/>
        <end position="325"/>
    </location>
</feature>
<dbReference type="SUPFAM" id="SSF53098">
    <property type="entry name" value="Ribonuclease H-like"/>
    <property type="match status" value="1"/>
</dbReference>
<reference evidence="4" key="1">
    <citation type="submission" date="2014-02" db="EMBL/GenBank/DDBJ databases">
        <title>Complete genome sequence and comparative genomic analysis of the nitrogen-fixing bacterium Leptospirillum ferriphilum YSK.</title>
        <authorList>
            <person name="Guo X."/>
            <person name="Yin H."/>
            <person name="Liang Y."/>
            <person name="Hu Q."/>
            <person name="Ma L."/>
            <person name="Xiao Y."/>
            <person name="Zhang X."/>
            <person name="Qiu G."/>
            <person name="Liu X."/>
        </authorList>
    </citation>
    <scope>NUCLEOTIDE SEQUENCE [LARGE SCALE GENOMIC DNA]</scope>
    <source>
        <strain evidence="4">YSK</strain>
    </source>
</reference>
<feature type="domain" description="Integrase catalytic" evidence="2">
    <location>
        <begin position="117"/>
        <end position="280"/>
    </location>
</feature>
<dbReference type="SUPFAM" id="SSF46689">
    <property type="entry name" value="Homeodomain-like"/>
    <property type="match status" value="1"/>
</dbReference>
<dbReference type="InterPro" id="IPR048020">
    <property type="entry name" value="Transpos_IS3"/>
</dbReference>
<dbReference type="Proteomes" id="UP000027059">
    <property type="component" value="Chromosome"/>
</dbReference>
<dbReference type="InterPro" id="IPR001584">
    <property type="entry name" value="Integrase_cat-core"/>
</dbReference>
<dbReference type="PANTHER" id="PTHR46889">
    <property type="entry name" value="TRANSPOSASE INSF FOR INSERTION SEQUENCE IS3B-RELATED"/>
    <property type="match status" value="1"/>
</dbReference>
<proteinExistence type="predicted"/>
<dbReference type="HOGENOM" id="CLU_027402_10_0_0"/>
<dbReference type="PANTHER" id="PTHR46889:SF4">
    <property type="entry name" value="TRANSPOSASE INSO FOR INSERTION SEQUENCE ELEMENT IS911B-RELATED"/>
    <property type="match status" value="1"/>
</dbReference>
<reference evidence="3 4" key="2">
    <citation type="journal article" date="2015" name="Biomed. Res. Int.">
        <title>Effects of Arsenite Resistance on the Growth and Functional Gene Expression of Leptospirillum ferriphilum and Acidithiobacillus thiooxidans in Pure Culture and Coculture.</title>
        <authorList>
            <person name="Jiang H."/>
            <person name="Liang Y."/>
            <person name="Yin H."/>
            <person name="Xiao Y."/>
            <person name="Guo X."/>
            <person name="Xu Y."/>
            <person name="Hu Q."/>
            <person name="Liu H."/>
            <person name="Liu X."/>
        </authorList>
    </citation>
    <scope>NUCLEOTIDE SEQUENCE [LARGE SCALE GENOMIC DNA]</scope>
    <source>
        <strain evidence="3 4">YSK</strain>
    </source>
</reference>
<organism evidence="3 4">
    <name type="scientific">Leptospirillum ferriphilum YSK</name>
    <dbReference type="NCBI Taxonomy" id="1441628"/>
    <lineage>
        <taxon>Bacteria</taxon>
        <taxon>Pseudomonadati</taxon>
        <taxon>Nitrospirota</taxon>
        <taxon>Nitrospiria</taxon>
        <taxon>Nitrospirales</taxon>
        <taxon>Nitrospiraceae</taxon>
        <taxon>Leptospirillum</taxon>
    </lineage>
</organism>
<dbReference type="Gene3D" id="3.30.420.10">
    <property type="entry name" value="Ribonuclease H-like superfamily/Ribonuclease H"/>
    <property type="match status" value="1"/>
</dbReference>
<dbReference type="InterPro" id="IPR009057">
    <property type="entry name" value="Homeodomain-like_sf"/>
</dbReference>
<dbReference type="GO" id="GO:0015074">
    <property type="term" value="P:DNA integration"/>
    <property type="evidence" value="ECO:0007669"/>
    <property type="project" value="InterPro"/>
</dbReference>
<evidence type="ECO:0000259" key="2">
    <source>
        <dbReference type="PROSITE" id="PS50994"/>
    </source>
</evidence>
<evidence type="ECO:0000313" key="4">
    <source>
        <dbReference type="Proteomes" id="UP000027059"/>
    </source>
</evidence>